<accession>A0ACC1H7F5</accession>
<keyword evidence="2" id="KW-1185">Reference proteome</keyword>
<dbReference type="Proteomes" id="UP001145114">
    <property type="component" value="Unassembled WGS sequence"/>
</dbReference>
<evidence type="ECO:0000313" key="2">
    <source>
        <dbReference type="Proteomes" id="UP001145114"/>
    </source>
</evidence>
<organism evidence="1 2">
    <name type="scientific">Spiromyces aspiralis</name>
    <dbReference type="NCBI Taxonomy" id="68401"/>
    <lineage>
        <taxon>Eukaryota</taxon>
        <taxon>Fungi</taxon>
        <taxon>Fungi incertae sedis</taxon>
        <taxon>Zoopagomycota</taxon>
        <taxon>Kickxellomycotina</taxon>
        <taxon>Kickxellomycetes</taxon>
        <taxon>Kickxellales</taxon>
        <taxon>Kickxellaceae</taxon>
        <taxon>Spiromyces</taxon>
    </lineage>
</organism>
<evidence type="ECO:0000313" key="1">
    <source>
        <dbReference type="EMBL" id="KAJ1671224.1"/>
    </source>
</evidence>
<proteinExistence type="predicted"/>
<name>A0ACC1H7F5_9FUNG</name>
<protein>
    <submittedName>
        <fullName evidence="1">Uncharacterized protein</fullName>
    </submittedName>
</protein>
<gene>
    <name evidence="1" type="ORF">EV182_007749</name>
</gene>
<feature type="non-terminal residue" evidence="1">
    <location>
        <position position="259"/>
    </location>
</feature>
<dbReference type="EMBL" id="JAMZIH010008855">
    <property type="protein sequence ID" value="KAJ1671224.1"/>
    <property type="molecule type" value="Genomic_DNA"/>
</dbReference>
<sequence length="259" mass="29257">SDAFITKLFKSTDLNENVLSFVKFKEEQQLKKTDGKRFGRVLVPKLEDANLASNPKTASQCTLILTEGDSAKALAVAGLGVVGRARYGVFPLRGKLLNVRDASSRQISENAEFTNLKKILGLKQGAKYDSVKDLRYGKVMIMADQDTDGSHIKGLIINLFDTFYPELLKISGFLQEFITPVLVATKKSNKKVKEMFFSEQEYLQWRNRMPDKAASWDVKYYKGLGTSSDVEGRQYFRNLDFHCKSFAPITPEERAMLDL</sequence>
<feature type="non-terminal residue" evidence="1">
    <location>
        <position position="1"/>
    </location>
</feature>
<comment type="caution">
    <text evidence="1">The sequence shown here is derived from an EMBL/GenBank/DDBJ whole genome shotgun (WGS) entry which is preliminary data.</text>
</comment>
<reference evidence="1" key="1">
    <citation type="submission" date="2022-06" db="EMBL/GenBank/DDBJ databases">
        <title>Phylogenomic reconstructions and comparative analyses of Kickxellomycotina fungi.</title>
        <authorList>
            <person name="Reynolds N.K."/>
            <person name="Stajich J.E."/>
            <person name="Barry K."/>
            <person name="Grigoriev I.V."/>
            <person name="Crous P."/>
            <person name="Smith M.E."/>
        </authorList>
    </citation>
    <scope>NUCLEOTIDE SEQUENCE</scope>
    <source>
        <strain evidence="1">RSA 2271</strain>
    </source>
</reference>